<keyword evidence="3" id="KW-0539">Nucleus</keyword>
<comment type="similarity">
    <text evidence="2 4">Belongs to the nucleosome assembly protein (NAP) family.</text>
</comment>
<dbReference type="SUPFAM" id="SSF143113">
    <property type="entry name" value="NAP-like"/>
    <property type="match status" value="1"/>
</dbReference>
<dbReference type="InterPro" id="IPR002164">
    <property type="entry name" value="NAP_family"/>
</dbReference>
<evidence type="ECO:0000313" key="7">
    <source>
        <dbReference type="Proteomes" id="UP000887567"/>
    </source>
</evidence>
<evidence type="ECO:0000256" key="3">
    <source>
        <dbReference type="ARBA" id="ARBA00023242"/>
    </source>
</evidence>
<dbReference type="FunFam" id="3.30.1120.90:FF:000001">
    <property type="entry name" value="Nucleosome assembly protein 1-like 1"/>
    <property type="match status" value="1"/>
</dbReference>
<feature type="compositionally biased region" description="Acidic residues" evidence="5">
    <location>
        <begin position="122"/>
        <end position="136"/>
    </location>
</feature>
<feature type="compositionally biased region" description="Acidic residues" evidence="5">
    <location>
        <begin position="366"/>
        <end position="397"/>
    </location>
</feature>
<dbReference type="OMA" id="AAECKQN"/>
<sequence length="413" mass="47154">MSEPGDEVSSEGELGSSPPTGQRIVNASGLMQNPQLLAAFKDGLSRLVGQTSGYVESLPKSVKRRIKALKNIQAECCKIEGRFYEEVHALECKYAEKFKPLYEKRKNIANGHVEPTDKECEWPSDDEQEESEEKEEKEEKDKAEVDQLSQEVKDKVKVNDDTMETEVLSEDTKGIPEFWLTSMKNVDMIAEMIQEHDEPILKHLTEIKVVFVGPDSNVENSQYPLPTPMGFVLEFHFTPNPFFTNTILTKSYKMKCEPDEDDPFSFEGPEIVHTSGCKIDWKKGKNVTQKVVKKKQRHKGRGQTRFINKTVKNDSFFNFFSPPEVTEEDEDMDDDTEALLAADFEIGHFFRERLIPKAVLYFTGEAGDDDFDEDDDEDEDALHDGDRDDDDDDDDPDYNPPPPGEKPQECKQQ</sequence>
<dbReference type="Gene3D" id="1.20.5.1500">
    <property type="match status" value="1"/>
</dbReference>
<dbReference type="PANTHER" id="PTHR11875">
    <property type="entry name" value="TESTIS-SPECIFIC Y-ENCODED PROTEIN"/>
    <property type="match status" value="1"/>
</dbReference>
<dbReference type="EnsemblMetazoa" id="XM_021043858.2">
    <property type="protein sequence ID" value="XP_020899517.1"/>
    <property type="gene ID" value="LOC110238213"/>
</dbReference>
<keyword evidence="7" id="KW-1185">Reference proteome</keyword>
<feature type="compositionally biased region" description="Basic and acidic residues" evidence="5">
    <location>
        <begin position="137"/>
        <end position="148"/>
    </location>
</feature>
<evidence type="ECO:0000256" key="2">
    <source>
        <dbReference type="ARBA" id="ARBA00009947"/>
    </source>
</evidence>
<comment type="subcellular location">
    <subcellularLocation>
        <location evidence="1">Nucleus</location>
    </subcellularLocation>
</comment>
<accession>A0A913X693</accession>
<dbReference type="GeneID" id="110238213"/>
<dbReference type="InterPro" id="IPR037231">
    <property type="entry name" value="NAP-like_sf"/>
</dbReference>
<dbReference type="Proteomes" id="UP000887567">
    <property type="component" value="Unplaced"/>
</dbReference>
<evidence type="ECO:0000256" key="4">
    <source>
        <dbReference type="RuleBase" id="RU003876"/>
    </source>
</evidence>
<dbReference type="OrthoDB" id="27325at2759"/>
<dbReference type="FunFam" id="1.20.5.1500:FF:000001">
    <property type="entry name" value="Nucleosome assembly protein 1-like 1"/>
    <property type="match status" value="1"/>
</dbReference>
<reference evidence="6" key="1">
    <citation type="submission" date="2022-11" db="UniProtKB">
        <authorList>
            <consortium name="EnsemblMetazoa"/>
        </authorList>
    </citation>
    <scope>IDENTIFICATION</scope>
</reference>
<name>A0A913X693_EXADI</name>
<dbReference type="GO" id="GO:0006334">
    <property type="term" value="P:nucleosome assembly"/>
    <property type="evidence" value="ECO:0007669"/>
    <property type="project" value="InterPro"/>
</dbReference>
<organism evidence="6 7">
    <name type="scientific">Exaiptasia diaphana</name>
    <name type="common">Tropical sea anemone</name>
    <name type="synonym">Aiptasia pulchella</name>
    <dbReference type="NCBI Taxonomy" id="2652724"/>
    <lineage>
        <taxon>Eukaryota</taxon>
        <taxon>Metazoa</taxon>
        <taxon>Cnidaria</taxon>
        <taxon>Anthozoa</taxon>
        <taxon>Hexacorallia</taxon>
        <taxon>Actiniaria</taxon>
        <taxon>Aiptasiidae</taxon>
        <taxon>Exaiptasia</taxon>
    </lineage>
</organism>
<dbReference type="Pfam" id="PF00956">
    <property type="entry name" value="NAP"/>
    <property type="match status" value="1"/>
</dbReference>
<evidence type="ECO:0000313" key="6">
    <source>
        <dbReference type="EnsemblMetazoa" id="XP_020899517.1"/>
    </source>
</evidence>
<feature type="region of interest" description="Disordered" evidence="5">
    <location>
        <begin position="1"/>
        <end position="26"/>
    </location>
</feature>
<proteinExistence type="inferred from homology"/>
<feature type="compositionally biased region" description="Polar residues" evidence="5">
    <location>
        <begin position="17"/>
        <end position="26"/>
    </location>
</feature>
<evidence type="ECO:0008006" key="8">
    <source>
        <dbReference type="Google" id="ProtNLM"/>
    </source>
</evidence>
<feature type="region of interest" description="Disordered" evidence="5">
    <location>
        <begin position="365"/>
        <end position="413"/>
    </location>
</feature>
<protein>
    <recommendedName>
        <fullName evidence="8">Nucleosome assembly protein 1-like 1</fullName>
    </recommendedName>
</protein>
<dbReference type="AlphaFoldDB" id="A0A913X693"/>
<evidence type="ECO:0000256" key="1">
    <source>
        <dbReference type="ARBA" id="ARBA00004123"/>
    </source>
</evidence>
<dbReference type="GO" id="GO:0005634">
    <property type="term" value="C:nucleus"/>
    <property type="evidence" value="ECO:0007669"/>
    <property type="project" value="UniProtKB-SubCell"/>
</dbReference>
<dbReference type="KEGG" id="epa:110238213"/>
<feature type="region of interest" description="Disordered" evidence="5">
    <location>
        <begin position="114"/>
        <end position="148"/>
    </location>
</feature>
<feature type="compositionally biased region" description="Acidic residues" evidence="5">
    <location>
        <begin position="1"/>
        <end position="10"/>
    </location>
</feature>
<dbReference type="RefSeq" id="XP_020899517.1">
    <property type="nucleotide sequence ID" value="XM_021043858.2"/>
</dbReference>
<dbReference type="Gene3D" id="3.30.1120.90">
    <property type="entry name" value="Nucleosome assembly protein"/>
    <property type="match status" value="1"/>
</dbReference>
<evidence type="ECO:0000256" key="5">
    <source>
        <dbReference type="SAM" id="MobiDB-lite"/>
    </source>
</evidence>